<evidence type="ECO:0000256" key="1">
    <source>
        <dbReference type="ARBA" id="ARBA00009861"/>
    </source>
</evidence>
<keyword evidence="3" id="KW-1185">Reference proteome</keyword>
<dbReference type="EMBL" id="RWGY01000039">
    <property type="protein sequence ID" value="TVU10137.1"/>
    <property type="molecule type" value="Genomic_DNA"/>
</dbReference>
<sequence>HRIIITERAVLMSINVTKSSPVLVGPFTAPSTPTTTGYINLSSFDKAHAFFPITSFHVFDHAIREPAETIRRALSRALVHYFPIAGRAAAAGGADGSGDELRIACTCEGVAFVAASASCSLADVKLFDPPFATLLKDLAMDYGAEVCGQSDPLMHMQVTEFACGGFVVGVTRNHVVADGKGMAQFLRAVGELARGLPRPSVFPVSCGDDGSLPEMPRFAAAIDKTLLTLPPRDFAYLDITIPSRVIDRIKDGFLDGPCTAFEAAVAVLWQCRTRVVMTSDPLAPAPLVFYANARKHVGAKDGYYGNCITSQVVLPTSGEVANGDVNDVIKLIQHAKQQIPGQFKQKTTRGGEEELARGLLQGDVGTDVMFGYSAFYAISWRNLGHEEVDFGGGTPARVMCHVELKSVPNCVACLPCKGKTDGGQRAGALRQGRARRGLPCRAQKLVRSRALRFRLFLILRLSLQIANTSYFLPFSSAGIFSPSSVEFMWDFMLPNLLFASESSSCSI</sequence>
<dbReference type="InterPro" id="IPR023213">
    <property type="entry name" value="CAT-like_dom_sf"/>
</dbReference>
<dbReference type="OrthoDB" id="444127at2759"/>
<dbReference type="Pfam" id="PF02458">
    <property type="entry name" value="Transferase"/>
    <property type="match status" value="2"/>
</dbReference>
<evidence type="ECO:0000313" key="3">
    <source>
        <dbReference type="Proteomes" id="UP000324897"/>
    </source>
</evidence>
<accession>A0A5J9TG00</accession>
<dbReference type="PANTHER" id="PTHR31147:SF8">
    <property type="entry name" value="OS04G0194466 PROTEIN"/>
    <property type="match status" value="1"/>
</dbReference>
<dbReference type="InterPro" id="IPR050898">
    <property type="entry name" value="Plant_acyltransferase"/>
</dbReference>
<dbReference type="Proteomes" id="UP000324897">
    <property type="component" value="Chromosome 3"/>
</dbReference>
<dbReference type="GO" id="GO:0016747">
    <property type="term" value="F:acyltransferase activity, transferring groups other than amino-acyl groups"/>
    <property type="evidence" value="ECO:0007669"/>
    <property type="project" value="UniProtKB-ARBA"/>
</dbReference>
<organism evidence="2 3">
    <name type="scientific">Eragrostis curvula</name>
    <name type="common">weeping love grass</name>
    <dbReference type="NCBI Taxonomy" id="38414"/>
    <lineage>
        <taxon>Eukaryota</taxon>
        <taxon>Viridiplantae</taxon>
        <taxon>Streptophyta</taxon>
        <taxon>Embryophyta</taxon>
        <taxon>Tracheophyta</taxon>
        <taxon>Spermatophyta</taxon>
        <taxon>Magnoliopsida</taxon>
        <taxon>Liliopsida</taxon>
        <taxon>Poales</taxon>
        <taxon>Poaceae</taxon>
        <taxon>PACMAD clade</taxon>
        <taxon>Chloridoideae</taxon>
        <taxon>Eragrostideae</taxon>
        <taxon>Eragrostidinae</taxon>
        <taxon>Eragrostis</taxon>
    </lineage>
</organism>
<dbReference type="AlphaFoldDB" id="A0A5J9TG00"/>
<name>A0A5J9TG00_9POAL</name>
<proteinExistence type="inferred from homology"/>
<gene>
    <name evidence="2" type="ORF">EJB05_43647</name>
</gene>
<protein>
    <submittedName>
        <fullName evidence="2">Uncharacterized protein</fullName>
    </submittedName>
</protein>
<dbReference type="PANTHER" id="PTHR31147">
    <property type="entry name" value="ACYL TRANSFERASE 4"/>
    <property type="match status" value="1"/>
</dbReference>
<comment type="caution">
    <text evidence="2">The sequence shown here is derived from an EMBL/GenBank/DDBJ whole genome shotgun (WGS) entry which is preliminary data.</text>
</comment>
<reference evidence="2 3" key="1">
    <citation type="journal article" date="2019" name="Sci. Rep.">
        <title>A high-quality genome of Eragrostis curvula grass provides insights into Poaceae evolution and supports new strategies to enhance forage quality.</title>
        <authorList>
            <person name="Carballo J."/>
            <person name="Santos B.A.C.M."/>
            <person name="Zappacosta D."/>
            <person name="Garbus I."/>
            <person name="Selva J.P."/>
            <person name="Gallo C.A."/>
            <person name="Diaz A."/>
            <person name="Albertini E."/>
            <person name="Caccamo M."/>
            <person name="Echenique V."/>
        </authorList>
    </citation>
    <scope>NUCLEOTIDE SEQUENCE [LARGE SCALE GENOMIC DNA]</scope>
    <source>
        <strain evidence="3">cv. Victoria</strain>
        <tissue evidence="2">Leaf</tissue>
    </source>
</reference>
<evidence type="ECO:0000313" key="2">
    <source>
        <dbReference type="EMBL" id="TVU10137.1"/>
    </source>
</evidence>
<feature type="non-terminal residue" evidence="2">
    <location>
        <position position="1"/>
    </location>
</feature>
<dbReference type="Gramene" id="TVU10137">
    <property type="protein sequence ID" value="TVU10137"/>
    <property type="gene ID" value="EJB05_43647"/>
</dbReference>
<dbReference type="Gene3D" id="3.30.559.10">
    <property type="entry name" value="Chloramphenicol acetyltransferase-like domain"/>
    <property type="match status" value="2"/>
</dbReference>
<comment type="similarity">
    <text evidence="1">Belongs to the plant acyltransferase family.</text>
</comment>